<sequence>MSTESTMNMTPAEPDRELIMETVEKAALGTKGVSRMIPRLTETITESISWPGAKSRGIRLSESGRNLTADLYLSVIYGYNIPQVSWDAQTRVREACMSRCGVHLKEINIHVQGVDMPGETEASEGEQEERIEKHEQN</sequence>
<comment type="similarity">
    <text evidence="1">Belongs to the asp23 family.</text>
</comment>
<evidence type="ECO:0000256" key="2">
    <source>
        <dbReference type="SAM" id="MobiDB-lite"/>
    </source>
</evidence>
<name>A0A1I7EYV2_9FIRM</name>
<gene>
    <name evidence="3" type="ORF">SAMN05216508_101121</name>
</gene>
<proteinExistence type="inferred from homology"/>
<dbReference type="PANTHER" id="PTHR34297">
    <property type="entry name" value="HYPOTHETICAL CYTOSOLIC PROTEIN-RELATED"/>
    <property type="match status" value="1"/>
</dbReference>
<organism evidence="3 4">
    <name type="scientific">Eubacterium pyruvativorans</name>
    <dbReference type="NCBI Taxonomy" id="155865"/>
    <lineage>
        <taxon>Bacteria</taxon>
        <taxon>Bacillati</taxon>
        <taxon>Bacillota</taxon>
        <taxon>Clostridia</taxon>
        <taxon>Eubacteriales</taxon>
        <taxon>Eubacteriaceae</taxon>
        <taxon>Eubacterium</taxon>
    </lineage>
</organism>
<dbReference type="InterPro" id="IPR005531">
    <property type="entry name" value="Asp23"/>
</dbReference>
<accession>A0A1I7EYV2</accession>
<feature type="region of interest" description="Disordered" evidence="2">
    <location>
        <begin position="115"/>
        <end position="137"/>
    </location>
</feature>
<dbReference type="STRING" id="155865.SAMN05216515_102122"/>
<dbReference type="RefSeq" id="WP_090469235.1">
    <property type="nucleotide sequence ID" value="NZ_FOWF01000002.1"/>
</dbReference>
<dbReference type="OrthoDB" id="9793465at2"/>
<protein>
    <submittedName>
        <fullName evidence="3">Uncharacterized conserved protein YloU, alkaline shock protein (Asp23) family</fullName>
    </submittedName>
</protein>
<dbReference type="AlphaFoldDB" id="A0A1I7EYV2"/>
<dbReference type="EMBL" id="FPBT01000001">
    <property type="protein sequence ID" value="SFU29122.1"/>
    <property type="molecule type" value="Genomic_DNA"/>
</dbReference>
<evidence type="ECO:0000313" key="3">
    <source>
        <dbReference type="EMBL" id="SFU29122.1"/>
    </source>
</evidence>
<keyword evidence="4" id="KW-1185">Reference proteome</keyword>
<dbReference type="Pfam" id="PF03780">
    <property type="entry name" value="Asp23"/>
    <property type="match status" value="1"/>
</dbReference>
<reference evidence="3 4" key="1">
    <citation type="submission" date="2016-10" db="EMBL/GenBank/DDBJ databases">
        <authorList>
            <person name="de Groot N.N."/>
        </authorList>
    </citation>
    <scope>NUCLEOTIDE SEQUENCE [LARGE SCALE GENOMIC DNA]</scope>
    <source>
        <strain evidence="3 4">KHGC13</strain>
    </source>
</reference>
<evidence type="ECO:0000313" key="4">
    <source>
        <dbReference type="Proteomes" id="UP000198817"/>
    </source>
</evidence>
<dbReference type="PANTHER" id="PTHR34297:SF1">
    <property type="entry name" value="ASP23_GLS24 FAMILY ENVELOPE STRESS RESPONSE PROTEIN"/>
    <property type="match status" value="1"/>
</dbReference>
<evidence type="ECO:0000256" key="1">
    <source>
        <dbReference type="ARBA" id="ARBA00005721"/>
    </source>
</evidence>
<dbReference type="Proteomes" id="UP000198817">
    <property type="component" value="Unassembled WGS sequence"/>
</dbReference>
<feature type="compositionally biased region" description="Basic and acidic residues" evidence="2">
    <location>
        <begin position="128"/>
        <end position="137"/>
    </location>
</feature>